<dbReference type="AlphaFoldDB" id="A0A0E0A0X4"/>
<dbReference type="Proteomes" id="UP000026961">
    <property type="component" value="Chromosome 5"/>
</dbReference>
<feature type="region of interest" description="Disordered" evidence="1">
    <location>
        <begin position="325"/>
        <end position="442"/>
    </location>
</feature>
<keyword evidence="3" id="KW-1185">Reference proteome</keyword>
<dbReference type="Gramene" id="OGLUM05G22100.1">
    <property type="protein sequence ID" value="OGLUM05G22100.1"/>
    <property type="gene ID" value="OGLUM05G22100"/>
</dbReference>
<accession>A0A0E0A0X4</accession>
<evidence type="ECO:0000313" key="2">
    <source>
        <dbReference type="EnsemblPlants" id="OGLUM05G22100.1"/>
    </source>
</evidence>
<name>A0A0E0A0X4_9ORYZ</name>
<dbReference type="HOGENOM" id="CLU_620211_0_0_1"/>
<organism evidence="2">
    <name type="scientific">Oryza glumipatula</name>
    <dbReference type="NCBI Taxonomy" id="40148"/>
    <lineage>
        <taxon>Eukaryota</taxon>
        <taxon>Viridiplantae</taxon>
        <taxon>Streptophyta</taxon>
        <taxon>Embryophyta</taxon>
        <taxon>Tracheophyta</taxon>
        <taxon>Spermatophyta</taxon>
        <taxon>Magnoliopsida</taxon>
        <taxon>Liliopsida</taxon>
        <taxon>Poales</taxon>
        <taxon>Poaceae</taxon>
        <taxon>BOP clade</taxon>
        <taxon>Oryzoideae</taxon>
        <taxon>Oryzeae</taxon>
        <taxon>Oryzinae</taxon>
        <taxon>Oryza</taxon>
    </lineage>
</organism>
<reference evidence="2" key="1">
    <citation type="submission" date="2015-04" db="UniProtKB">
        <authorList>
            <consortium name="EnsemblPlants"/>
        </authorList>
    </citation>
    <scope>IDENTIFICATION</scope>
</reference>
<feature type="compositionally biased region" description="Basic and acidic residues" evidence="1">
    <location>
        <begin position="420"/>
        <end position="441"/>
    </location>
</feature>
<evidence type="ECO:0000256" key="1">
    <source>
        <dbReference type="SAM" id="MobiDB-lite"/>
    </source>
</evidence>
<reference evidence="2" key="2">
    <citation type="submission" date="2018-05" db="EMBL/GenBank/DDBJ databases">
        <title>OgluRS3 (Oryza glumaepatula Reference Sequence Version 3).</title>
        <authorList>
            <person name="Zhang J."/>
            <person name="Kudrna D."/>
            <person name="Lee S."/>
            <person name="Talag J."/>
            <person name="Welchert J."/>
            <person name="Wing R.A."/>
        </authorList>
    </citation>
    <scope>NUCLEOTIDE SEQUENCE [LARGE SCALE GENOMIC DNA]</scope>
</reference>
<dbReference type="EnsemblPlants" id="OGLUM05G22100.1">
    <property type="protein sequence ID" value="OGLUM05G22100.1"/>
    <property type="gene ID" value="OGLUM05G22100"/>
</dbReference>
<sequence length="458" mass="48474">MEKAAPVGAAASCPFIPPTLAAEPASVLPSPFFSRILAACSSSRPHLSTTPPSPCVSSNSCRSASLAHGSSFPFPFLSFPVAGATSPSGSGGIPFAIYPSLLPTPAGRTSFSPFIQHFHEVGMTGAAAIRGTTEEKIVRQNNKGFMEIIKRSLKTLQEWTTNTPLCNSQERPFSPLHHHSIPPPSTPLLSAASPLSPPTCADVTAASLLFDPPSYADVAPSSSRCSASGARGRASHALARRSVLCPLIPSSSLYVKRSSTEAVRRAAKGVVPRTTLRQPPLDAVITRVVQLRVAEDQASGTSLNNEACLPRVRLSRHALVPAEELRRAPSLPGGRHPRRHEVATTEVEAEAAVRRRAPAIVGQRQPPSVNFLHDADPISPSAASPLSTPPLRGPPLQLAPTSAPAAARHHHSGPCPPPAEGDREKEREKGGRGEEEERERMTCGAHMLVGPIIFYVCE</sequence>
<evidence type="ECO:0000313" key="3">
    <source>
        <dbReference type="Proteomes" id="UP000026961"/>
    </source>
</evidence>
<proteinExistence type="predicted"/>
<protein>
    <submittedName>
        <fullName evidence="2">Uncharacterized protein</fullName>
    </submittedName>
</protein>